<dbReference type="SUPFAM" id="SSF57850">
    <property type="entry name" value="RING/U-box"/>
    <property type="match status" value="1"/>
</dbReference>
<keyword evidence="8 19" id="KW-0863">Zinc-finger</keyword>
<feature type="domain" description="RING-type" evidence="20">
    <location>
        <begin position="316"/>
        <end position="352"/>
    </location>
</feature>
<dbReference type="PROSITE" id="PS50089">
    <property type="entry name" value="ZF_RING_2"/>
    <property type="match status" value="1"/>
</dbReference>
<dbReference type="GeneID" id="27685875"/>
<evidence type="ECO:0000256" key="15">
    <source>
        <dbReference type="ARBA" id="ARBA00029692"/>
    </source>
</evidence>
<evidence type="ECO:0000256" key="5">
    <source>
        <dbReference type="ARBA" id="ARBA00022448"/>
    </source>
</evidence>
<comment type="subunit">
    <text evidence="16">Component of the PEX2-PEX10-PEX12 retrotranslocation channel, composed of PEX2, PEX10 and PEX12.</text>
</comment>
<evidence type="ECO:0000313" key="21">
    <source>
        <dbReference type="EMBL" id="KND03227.1"/>
    </source>
</evidence>
<keyword evidence="10" id="KW-0862">Zinc</keyword>
<keyword evidence="14 18" id="KW-0576">Peroxisome</keyword>
<dbReference type="eggNOG" id="KOG0826">
    <property type="taxonomic scope" value="Eukaryota"/>
</dbReference>
<evidence type="ECO:0000256" key="19">
    <source>
        <dbReference type="PROSITE-ProRule" id="PRU00175"/>
    </source>
</evidence>
<comment type="function">
    <text evidence="17">Component of a retrotranslocation channel required for peroxisome organization by mediating export of the PEX5 receptor from peroxisomes to the cytosol, thereby promoting PEX5 recycling. The retrotranslocation channel is composed of PEX2, PEX10 and PEX12; each subunit contributing transmembrane segments that coassemble into an open channel that specifically allows the passage of PEX5 through the peroxisomal membrane. PEX12 also regulates PEX5 recycling by activating the E3 ubiquitin-protein ligase activity of PEX10. When PEX5 recycling is compromised, PEX12 stimulates PEX10-mediated polyubiquitination of PEX5, leading to its subsequent degradation.</text>
</comment>
<comment type="subcellular location">
    <subcellularLocation>
        <location evidence="1">Peroxisome membrane</location>
        <topology evidence="1">Multi-pass membrane protein</topology>
    </subcellularLocation>
</comment>
<evidence type="ECO:0000256" key="14">
    <source>
        <dbReference type="ARBA" id="ARBA00023140"/>
    </source>
</evidence>
<dbReference type="GO" id="GO:0005778">
    <property type="term" value="C:peroxisomal membrane"/>
    <property type="evidence" value="ECO:0007669"/>
    <property type="project" value="UniProtKB-SubCell"/>
</dbReference>
<dbReference type="VEuPathDB" id="FungiDB:SPPG_02281"/>
<evidence type="ECO:0000256" key="13">
    <source>
        <dbReference type="ARBA" id="ARBA00023136"/>
    </source>
</evidence>
<dbReference type="PIRSF" id="PIRSF038074">
    <property type="entry name" value="Peroxisome_assembly_p12"/>
    <property type="match status" value="1"/>
</dbReference>
<dbReference type="OrthoDB" id="107372at2759"/>
<reference evidence="21 22" key="1">
    <citation type="submission" date="2009-08" db="EMBL/GenBank/DDBJ databases">
        <title>The Genome Sequence of Spizellomyces punctatus strain DAOM BR117.</title>
        <authorList>
            <consortium name="The Broad Institute Genome Sequencing Platform"/>
            <person name="Russ C."/>
            <person name="Cuomo C."/>
            <person name="Shea T."/>
            <person name="Young S.K."/>
            <person name="Zeng Q."/>
            <person name="Koehrsen M."/>
            <person name="Haas B."/>
            <person name="Borodovsky M."/>
            <person name="Guigo R."/>
            <person name="Alvarado L."/>
            <person name="Berlin A."/>
            <person name="Bochicchio J."/>
            <person name="Borenstein D."/>
            <person name="Chapman S."/>
            <person name="Chen Z."/>
            <person name="Engels R."/>
            <person name="Freedman E."/>
            <person name="Gellesch M."/>
            <person name="Goldberg J."/>
            <person name="Griggs A."/>
            <person name="Gujja S."/>
            <person name="Heiman D."/>
            <person name="Hepburn T."/>
            <person name="Howarth C."/>
            <person name="Jen D."/>
            <person name="Larson L."/>
            <person name="Lewis B."/>
            <person name="Mehta T."/>
            <person name="Park D."/>
            <person name="Pearson M."/>
            <person name="Roberts A."/>
            <person name="Saif S."/>
            <person name="Shenoy N."/>
            <person name="Sisk P."/>
            <person name="Stolte C."/>
            <person name="Sykes S."/>
            <person name="Thomson T."/>
            <person name="Walk T."/>
            <person name="White J."/>
            <person name="Yandava C."/>
            <person name="Burger G."/>
            <person name="Gray M.W."/>
            <person name="Holland P.W.H."/>
            <person name="King N."/>
            <person name="Lang F.B.F."/>
            <person name="Roger A.J."/>
            <person name="Ruiz-Trillo I."/>
            <person name="Lander E."/>
            <person name="Nusbaum C."/>
        </authorList>
    </citation>
    <scope>NUCLEOTIDE SEQUENCE [LARGE SCALE GENOMIC DNA]</scope>
    <source>
        <strain evidence="21 22">DAOM BR117</strain>
    </source>
</reference>
<keyword evidence="11" id="KW-0653">Protein transport</keyword>
<dbReference type="Gene3D" id="3.30.40.10">
    <property type="entry name" value="Zinc/RING finger domain, C3HC4 (zinc finger)"/>
    <property type="match status" value="1"/>
</dbReference>
<evidence type="ECO:0000256" key="3">
    <source>
        <dbReference type="ARBA" id="ARBA00008704"/>
    </source>
</evidence>
<name>A0A0L0HQ44_SPIPD</name>
<evidence type="ECO:0000256" key="11">
    <source>
        <dbReference type="ARBA" id="ARBA00022927"/>
    </source>
</evidence>
<sequence>MEYLSNIGAAADVYRPSVFELIAQDKMRDLLKPALRYVLAVYAQRYPRHLLRLVNRHDEVFAILMLLIEQHYLREWNASFAEHFYGLKRSAAGPTRRRKGLEHLSSSQIWRSLVLLVALPYAKTKLDELYESTTGGPGSRIFGDLFSNVEEGSTLEEPLPIRLRKLAKKIFQRTYPYINASYQAFIFVYQIGYMYGKTDYYSPWLHLCGLQIRRMGAKDYRDHEDRQQVLKKASEAALQNASRLRVLRHLLATIVSRGFDFLKYALPMSIFFFKFLEWWYTSEYHKQAGNQPIPPPPKPLEPNPAGVPLPTDPSICPLCTKQRTNPTMLPSGYVFCYPCIYKYVEEHERCPITFLPTTTEELRKIYSV</sequence>
<keyword evidence="5" id="KW-0813">Transport</keyword>
<evidence type="ECO:0000313" key="22">
    <source>
        <dbReference type="Proteomes" id="UP000053201"/>
    </source>
</evidence>
<dbReference type="OMA" id="QHYLARC"/>
<dbReference type="FunFam" id="3.30.40.10:FF:000357">
    <property type="entry name" value="Peroxisome biogenesis protein 12"/>
    <property type="match status" value="1"/>
</dbReference>
<comment type="similarity">
    <text evidence="3 18">Belongs to the pex2/pex10/pex12 family.</text>
</comment>
<dbReference type="GO" id="GO:0004842">
    <property type="term" value="F:ubiquitin-protein transferase activity"/>
    <property type="evidence" value="ECO:0007669"/>
    <property type="project" value="TreeGrafter"/>
</dbReference>
<dbReference type="SMART" id="SM00184">
    <property type="entry name" value="RING"/>
    <property type="match status" value="1"/>
</dbReference>
<keyword evidence="7" id="KW-0479">Metal-binding</keyword>
<dbReference type="InterPro" id="IPR013083">
    <property type="entry name" value="Znf_RING/FYVE/PHD"/>
</dbReference>
<comment type="pathway">
    <text evidence="2">Protein modification; protein ubiquitination.</text>
</comment>
<keyword evidence="9" id="KW-0833">Ubl conjugation pathway</keyword>
<evidence type="ECO:0000256" key="9">
    <source>
        <dbReference type="ARBA" id="ARBA00022786"/>
    </source>
</evidence>
<evidence type="ECO:0000256" key="16">
    <source>
        <dbReference type="ARBA" id="ARBA00034505"/>
    </source>
</evidence>
<organism evidence="21 22">
    <name type="scientific">Spizellomyces punctatus (strain DAOM BR117)</name>
    <dbReference type="NCBI Taxonomy" id="645134"/>
    <lineage>
        <taxon>Eukaryota</taxon>
        <taxon>Fungi</taxon>
        <taxon>Fungi incertae sedis</taxon>
        <taxon>Chytridiomycota</taxon>
        <taxon>Chytridiomycota incertae sedis</taxon>
        <taxon>Chytridiomycetes</taxon>
        <taxon>Spizellomycetales</taxon>
        <taxon>Spizellomycetaceae</taxon>
        <taxon>Spizellomyces</taxon>
    </lineage>
</organism>
<keyword evidence="6" id="KW-0812">Transmembrane</keyword>
<keyword evidence="22" id="KW-1185">Reference proteome</keyword>
<dbReference type="RefSeq" id="XP_016611266.1">
    <property type="nucleotide sequence ID" value="XM_016750570.1"/>
</dbReference>
<dbReference type="Pfam" id="PF04757">
    <property type="entry name" value="Pex2_Pex12"/>
    <property type="match status" value="1"/>
</dbReference>
<dbReference type="InterPro" id="IPR006845">
    <property type="entry name" value="Pex_N"/>
</dbReference>
<dbReference type="InterPro" id="IPR001841">
    <property type="entry name" value="Znf_RING"/>
</dbReference>
<dbReference type="Proteomes" id="UP000053201">
    <property type="component" value="Unassembled WGS sequence"/>
</dbReference>
<dbReference type="GO" id="GO:0006513">
    <property type="term" value="P:protein monoubiquitination"/>
    <property type="evidence" value="ECO:0007669"/>
    <property type="project" value="TreeGrafter"/>
</dbReference>
<keyword evidence="12" id="KW-1133">Transmembrane helix</keyword>
<evidence type="ECO:0000256" key="4">
    <source>
        <dbReference type="ARBA" id="ARBA00018980"/>
    </source>
</evidence>
<dbReference type="InParanoid" id="A0A0L0HQ44"/>
<dbReference type="STRING" id="645134.A0A0L0HQ44"/>
<dbReference type="GO" id="GO:0016562">
    <property type="term" value="P:protein import into peroxisome matrix, receptor recycling"/>
    <property type="evidence" value="ECO:0007669"/>
    <property type="project" value="UniProtKB-ARBA"/>
</dbReference>
<dbReference type="CDD" id="cd16451">
    <property type="entry name" value="mRING_PEX12"/>
    <property type="match status" value="1"/>
</dbReference>
<evidence type="ECO:0000259" key="20">
    <source>
        <dbReference type="PROSITE" id="PS50089"/>
    </source>
</evidence>
<dbReference type="GO" id="GO:1990429">
    <property type="term" value="C:peroxisomal importomer complex"/>
    <property type="evidence" value="ECO:0007669"/>
    <property type="project" value="TreeGrafter"/>
</dbReference>
<evidence type="ECO:0000256" key="18">
    <source>
        <dbReference type="PIRNR" id="PIRNR038074"/>
    </source>
</evidence>
<keyword evidence="13 18" id="KW-0472">Membrane</keyword>
<protein>
    <recommendedName>
        <fullName evidence="4 18">Peroxisome assembly protein 12</fullName>
    </recommendedName>
    <alternativeName>
        <fullName evidence="15 18">Peroxin-12</fullName>
    </alternativeName>
</protein>
<evidence type="ECO:0000256" key="8">
    <source>
        <dbReference type="ARBA" id="ARBA00022771"/>
    </source>
</evidence>
<dbReference type="EMBL" id="KQ257452">
    <property type="protein sequence ID" value="KND03227.1"/>
    <property type="molecule type" value="Genomic_DNA"/>
</dbReference>
<dbReference type="GO" id="GO:0008270">
    <property type="term" value="F:zinc ion binding"/>
    <property type="evidence" value="ECO:0007669"/>
    <property type="project" value="UniProtKB-KW"/>
</dbReference>
<evidence type="ECO:0000256" key="12">
    <source>
        <dbReference type="ARBA" id="ARBA00022989"/>
    </source>
</evidence>
<evidence type="ECO:0000256" key="7">
    <source>
        <dbReference type="ARBA" id="ARBA00022723"/>
    </source>
</evidence>
<gene>
    <name evidence="21" type="ORF">SPPG_02281</name>
</gene>
<evidence type="ECO:0000256" key="10">
    <source>
        <dbReference type="ARBA" id="ARBA00022833"/>
    </source>
</evidence>
<dbReference type="PANTHER" id="PTHR12888">
    <property type="entry name" value="PEROXISOME ASSEMBLY PROTEIN 12 PEROXIN-12"/>
    <property type="match status" value="1"/>
</dbReference>
<evidence type="ECO:0000256" key="6">
    <source>
        <dbReference type="ARBA" id="ARBA00022692"/>
    </source>
</evidence>
<accession>A0A0L0HQ44</accession>
<evidence type="ECO:0000256" key="1">
    <source>
        <dbReference type="ARBA" id="ARBA00004585"/>
    </source>
</evidence>
<evidence type="ECO:0000256" key="2">
    <source>
        <dbReference type="ARBA" id="ARBA00004906"/>
    </source>
</evidence>
<dbReference type="AlphaFoldDB" id="A0A0L0HQ44"/>
<dbReference type="InterPro" id="IPR017375">
    <property type="entry name" value="PEX12"/>
</dbReference>
<evidence type="ECO:0000256" key="17">
    <source>
        <dbReference type="ARBA" id="ARBA00045862"/>
    </source>
</evidence>
<proteinExistence type="inferred from homology"/>
<dbReference type="PANTHER" id="PTHR12888:SF0">
    <property type="entry name" value="PEROXISOME ASSEMBLY PROTEIN 12"/>
    <property type="match status" value="1"/>
</dbReference>
<dbReference type="FunCoup" id="A0A0L0HQ44">
    <property type="interactions" value="209"/>
</dbReference>